<evidence type="ECO:0000313" key="2">
    <source>
        <dbReference type="EMBL" id="KTD50586.1"/>
    </source>
</evidence>
<dbReference type="AlphaFoldDB" id="A0A0W0Y1B4"/>
<dbReference type="OrthoDB" id="5633097at2"/>
<keyword evidence="3" id="KW-1185">Reference proteome</keyword>
<dbReference type="PATRIC" id="fig|458.5.peg.215"/>
<feature type="chain" id="PRO_5006917125" evidence="1">
    <location>
        <begin position="29"/>
        <end position="364"/>
    </location>
</feature>
<dbReference type="RefSeq" id="WP_058530348.1">
    <property type="nucleotide sequence ID" value="NZ_CAAAIN010000003.1"/>
</dbReference>
<proteinExistence type="predicted"/>
<dbReference type="Proteomes" id="UP000054608">
    <property type="component" value="Unassembled WGS sequence"/>
</dbReference>
<dbReference type="EMBL" id="LNYT01000003">
    <property type="protein sequence ID" value="KTD50586.1"/>
    <property type="molecule type" value="Genomic_DNA"/>
</dbReference>
<feature type="signal peptide" evidence="1">
    <location>
        <begin position="1"/>
        <end position="28"/>
    </location>
</feature>
<name>A0A0W0Y1B4_9GAMM</name>
<comment type="caution">
    <text evidence="2">The sequence shown here is derived from an EMBL/GenBank/DDBJ whole genome shotgun (WGS) entry which is preliminary data.</text>
</comment>
<protein>
    <submittedName>
        <fullName evidence="2">Uncharacterized protein</fullName>
    </submittedName>
</protein>
<gene>
    <name evidence="2" type="ORF">Lrub_0210</name>
</gene>
<evidence type="ECO:0000256" key="1">
    <source>
        <dbReference type="SAM" id="SignalP"/>
    </source>
</evidence>
<accession>A0A0W0Y1B4</accession>
<sequence>MTARSVKKRLRQAACGLLALLFSGQGWSSQTLTAEDIPSLRRDYQLYQAWSLGRNYYFGTTVKKDRTMALAWQLIYVSLLPERYPDKNTLLSLYQQGLSSSQHAEAKNMAASLKEKYHLTDALSEEQLAVAYRVRDEVNAWDKVDLDLPPQAVSAHFNHWVQWLADRGNRALALSMDEQASQLNREKKFPIVYGQVVIRGPEPMGMVQSNVSLGPEGYFVTQAADHLLTFALPGYQSVVIPVDNRSIQRVGPVVMVKRSHSQGTGVVGRVLPWRGLQYGNIVLTLDETNTIKQSDPWYHPVIPLTVTPAGEFYATGLVPGKYHLYITTAGVSTAIQFTAKEGEIRGLSLIDLRTRAGQSTAGKA</sequence>
<reference evidence="2 3" key="1">
    <citation type="submission" date="2015-11" db="EMBL/GenBank/DDBJ databases">
        <title>Genomic analysis of 38 Legionella species identifies large and diverse effector repertoires.</title>
        <authorList>
            <person name="Burstein D."/>
            <person name="Amaro F."/>
            <person name="Zusman T."/>
            <person name="Lifshitz Z."/>
            <person name="Cohen O."/>
            <person name="Gilbert J.A."/>
            <person name="Pupko T."/>
            <person name="Shuman H.A."/>
            <person name="Segal G."/>
        </authorList>
    </citation>
    <scope>NUCLEOTIDE SEQUENCE [LARGE SCALE GENOMIC DNA]</scope>
    <source>
        <strain evidence="2 3">WA-270A-C2</strain>
    </source>
</reference>
<evidence type="ECO:0000313" key="3">
    <source>
        <dbReference type="Proteomes" id="UP000054608"/>
    </source>
</evidence>
<organism evidence="2 3">
    <name type="scientific">Legionella rubrilucens</name>
    <dbReference type="NCBI Taxonomy" id="458"/>
    <lineage>
        <taxon>Bacteria</taxon>
        <taxon>Pseudomonadati</taxon>
        <taxon>Pseudomonadota</taxon>
        <taxon>Gammaproteobacteria</taxon>
        <taxon>Legionellales</taxon>
        <taxon>Legionellaceae</taxon>
        <taxon>Legionella</taxon>
    </lineage>
</organism>
<keyword evidence="1" id="KW-0732">Signal</keyword>